<dbReference type="EMBL" id="VNIQ01000002">
    <property type="protein sequence ID" value="TYQ06050.1"/>
    <property type="molecule type" value="Genomic_DNA"/>
</dbReference>
<evidence type="ECO:0000259" key="1">
    <source>
        <dbReference type="Pfam" id="PF03819"/>
    </source>
</evidence>
<dbReference type="GO" id="GO:0046081">
    <property type="term" value="P:dUTP catabolic process"/>
    <property type="evidence" value="ECO:0007669"/>
    <property type="project" value="TreeGrafter"/>
</dbReference>
<dbReference type="AlphaFoldDB" id="A0A652YSN8"/>
<dbReference type="Gene3D" id="1.10.287.1080">
    <property type="entry name" value="MazG-like"/>
    <property type="match status" value="1"/>
</dbReference>
<dbReference type="PANTHER" id="PTHR30522">
    <property type="entry name" value="NUCLEOSIDE TRIPHOSPHATE PYROPHOSPHOHYDROLASE"/>
    <property type="match status" value="1"/>
</dbReference>
<dbReference type="GO" id="GO:0047429">
    <property type="term" value="F:nucleoside triphosphate diphosphatase activity"/>
    <property type="evidence" value="ECO:0007669"/>
    <property type="project" value="TreeGrafter"/>
</dbReference>
<dbReference type="CDD" id="cd11528">
    <property type="entry name" value="NTP-PPase_MazG_Nterm"/>
    <property type="match status" value="1"/>
</dbReference>
<dbReference type="GO" id="GO:0046052">
    <property type="term" value="P:UTP catabolic process"/>
    <property type="evidence" value="ECO:0007669"/>
    <property type="project" value="TreeGrafter"/>
</dbReference>
<dbReference type="GO" id="GO:0006203">
    <property type="term" value="P:dGTP catabolic process"/>
    <property type="evidence" value="ECO:0007669"/>
    <property type="project" value="TreeGrafter"/>
</dbReference>
<dbReference type="InterPro" id="IPR011551">
    <property type="entry name" value="NTP_PyrPHydrolase_MazG"/>
</dbReference>
<protein>
    <submittedName>
        <fullName evidence="2">XTP/dITP diphosphohydrolase</fullName>
    </submittedName>
</protein>
<evidence type="ECO:0000313" key="2">
    <source>
        <dbReference type="EMBL" id="TYQ06050.1"/>
    </source>
</evidence>
<gene>
    <name evidence="2" type="ORF">FNL38_102180</name>
</gene>
<dbReference type="PANTHER" id="PTHR30522:SF0">
    <property type="entry name" value="NUCLEOSIDE TRIPHOSPHATE PYROPHOSPHOHYDROLASE"/>
    <property type="match status" value="1"/>
</dbReference>
<dbReference type="SUPFAM" id="SSF101386">
    <property type="entry name" value="all-alpha NTP pyrophosphatases"/>
    <property type="match status" value="1"/>
</dbReference>
<accession>A0A652YSN8</accession>
<comment type="caution">
    <text evidence="2">The sequence shown here is derived from an EMBL/GenBank/DDBJ whole genome shotgun (WGS) entry which is preliminary data.</text>
</comment>
<keyword evidence="2" id="KW-0378">Hydrolase</keyword>
<reference evidence="2" key="1">
    <citation type="submission" date="2019-07" db="EMBL/GenBank/DDBJ databases">
        <title>Genomic Encyclopedia of Type Strains, Phase IV (KMG-IV): sequencing the most valuable type-strain genomes for metagenomic binning, comparative biology and taxonomic classification.</title>
        <authorList>
            <person name="Goeker M."/>
        </authorList>
    </citation>
    <scope>NUCLEOTIDE SEQUENCE</scope>
    <source>
        <strain evidence="2">DSM 44596</strain>
    </source>
</reference>
<feature type="domain" description="NTP pyrophosphohydrolase MazG-like" evidence="1">
    <location>
        <begin position="105"/>
        <end position="177"/>
    </location>
</feature>
<sequence length="274" mass="29442">MTEISTIVLLDPLRPHVFPLEALSLLSGPIRIDDDVPVSVREALPKSTPGAGVIVMMAGDDAAVSAQAEAGVHVIRAAPVQGDRVVEAASIMDRLWSRGGWEATQTHESLSVYLVEETYEVLDAIRSGDEIDLREELGDLLLQVLFHSRIAQAHNVFELDDVAAALIEKLIHRSPHLTSSGVVDIAEQERAWDELKAAEKARASVMDGIATSQPPILLAAKVRARAEKAGLSDAIDEEELERLVAQCKQADAALAGALHLLIGAIRAREADPSL</sequence>
<dbReference type="GO" id="GO:0046076">
    <property type="term" value="P:dTTP catabolic process"/>
    <property type="evidence" value="ECO:0007669"/>
    <property type="project" value="TreeGrafter"/>
</dbReference>
<organism evidence="2">
    <name type="scientific">Nocardia globerula</name>
    <dbReference type="NCBI Taxonomy" id="1818"/>
    <lineage>
        <taxon>Bacteria</taxon>
        <taxon>Bacillati</taxon>
        <taxon>Actinomycetota</taxon>
        <taxon>Actinomycetes</taxon>
        <taxon>Mycobacteriales</taxon>
        <taxon>Nocardiaceae</taxon>
        <taxon>Nocardia</taxon>
    </lineage>
</organism>
<dbReference type="GO" id="GO:0046047">
    <property type="term" value="P:TTP catabolic process"/>
    <property type="evidence" value="ECO:0007669"/>
    <property type="project" value="TreeGrafter"/>
</dbReference>
<dbReference type="GO" id="GO:0046061">
    <property type="term" value="P:dATP catabolic process"/>
    <property type="evidence" value="ECO:0007669"/>
    <property type="project" value="TreeGrafter"/>
</dbReference>
<proteinExistence type="predicted"/>
<dbReference type="Pfam" id="PF03819">
    <property type="entry name" value="MazG"/>
    <property type="match status" value="1"/>
</dbReference>
<dbReference type="InterPro" id="IPR048015">
    <property type="entry name" value="NTP-PPase_MazG-like_N"/>
</dbReference>
<name>A0A652YSN8_NOCGL</name>
<dbReference type="InterPro" id="IPR004518">
    <property type="entry name" value="MazG-like_dom"/>
</dbReference>